<keyword evidence="3" id="KW-1185">Reference proteome</keyword>
<accession>A0A4D6NG20</accession>
<name>A0A4D6NG20_VIGUN</name>
<gene>
    <name evidence="2" type="ORF">DEO72_LG10g3540</name>
</gene>
<dbReference type="Proteomes" id="UP000501690">
    <property type="component" value="Linkage Group LG10"/>
</dbReference>
<dbReference type="EMBL" id="CP039354">
    <property type="protein sequence ID" value="QCE12298.1"/>
    <property type="molecule type" value="Genomic_DNA"/>
</dbReference>
<reference evidence="2 3" key="1">
    <citation type="submission" date="2019-04" db="EMBL/GenBank/DDBJ databases">
        <title>An improved genome assembly and genetic linkage map for asparagus bean, Vigna unguiculata ssp. sesquipedialis.</title>
        <authorList>
            <person name="Xia Q."/>
            <person name="Zhang R."/>
            <person name="Dong Y."/>
        </authorList>
    </citation>
    <scope>NUCLEOTIDE SEQUENCE [LARGE SCALE GENOMIC DNA]</scope>
    <source>
        <tissue evidence="2">Leaf</tissue>
    </source>
</reference>
<feature type="compositionally biased region" description="Low complexity" evidence="1">
    <location>
        <begin position="147"/>
        <end position="156"/>
    </location>
</feature>
<sequence>MADKKAVVLTWSRSRNRLFTSARVPTFIRFTFHLSHSSAHLASRVLELLCPLFQCRSPVQTHFQVKTVAGSDKLAKKAVVLTWSRSRNRLFTSARVPTFIRFTFHLSHSSAHLASRVLELLCPLFQCRSPVQTHFQARGVSPKRDPASASAPFSSPRLGEGGARLGETISPERGAGRDSARHDNDMIGGETFRDALQWSGRNSMALLVGVYGGASSLRIEQLEVEQRYPPQVQASAESDQVIRIWMS</sequence>
<evidence type="ECO:0000313" key="2">
    <source>
        <dbReference type="EMBL" id="QCE12298.1"/>
    </source>
</evidence>
<evidence type="ECO:0000313" key="3">
    <source>
        <dbReference type="Proteomes" id="UP000501690"/>
    </source>
</evidence>
<evidence type="ECO:0000256" key="1">
    <source>
        <dbReference type="SAM" id="MobiDB-lite"/>
    </source>
</evidence>
<organism evidence="2 3">
    <name type="scientific">Vigna unguiculata</name>
    <name type="common">Cowpea</name>
    <dbReference type="NCBI Taxonomy" id="3917"/>
    <lineage>
        <taxon>Eukaryota</taxon>
        <taxon>Viridiplantae</taxon>
        <taxon>Streptophyta</taxon>
        <taxon>Embryophyta</taxon>
        <taxon>Tracheophyta</taxon>
        <taxon>Spermatophyta</taxon>
        <taxon>Magnoliopsida</taxon>
        <taxon>eudicotyledons</taxon>
        <taxon>Gunneridae</taxon>
        <taxon>Pentapetalae</taxon>
        <taxon>rosids</taxon>
        <taxon>fabids</taxon>
        <taxon>Fabales</taxon>
        <taxon>Fabaceae</taxon>
        <taxon>Papilionoideae</taxon>
        <taxon>50 kb inversion clade</taxon>
        <taxon>NPAAA clade</taxon>
        <taxon>indigoferoid/millettioid clade</taxon>
        <taxon>Phaseoleae</taxon>
        <taxon>Vigna</taxon>
    </lineage>
</organism>
<proteinExistence type="predicted"/>
<feature type="compositionally biased region" description="Basic and acidic residues" evidence="1">
    <location>
        <begin position="174"/>
        <end position="185"/>
    </location>
</feature>
<feature type="region of interest" description="Disordered" evidence="1">
    <location>
        <begin position="136"/>
        <end position="186"/>
    </location>
</feature>
<dbReference type="AlphaFoldDB" id="A0A4D6NG20"/>
<protein>
    <submittedName>
        <fullName evidence="2">Uncharacterized protein</fullName>
    </submittedName>
</protein>